<organism evidence="1 2">
    <name type="scientific">Streptomyces shaanxiensis</name>
    <dbReference type="NCBI Taxonomy" id="653357"/>
    <lineage>
        <taxon>Bacteria</taxon>
        <taxon>Bacillati</taxon>
        <taxon>Actinomycetota</taxon>
        <taxon>Actinomycetes</taxon>
        <taxon>Kitasatosporales</taxon>
        <taxon>Streptomycetaceae</taxon>
        <taxon>Streptomyces</taxon>
    </lineage>
</organism>
<dbReference type="Proteomes" id="UP001499984">
    <property type="component" value="Unassembled WGS sequence"/>
</dbReference>
<evidence type="ECO:0000313" key="2">
    <source>
        <dbReference type="Proteomes" id="UP001499984"/>
    </source>
</evidence>
<protein>
    <submittedName>
        <fullName evidence="1">Uncharacterized protein</fullName>
    </submittedName>
</protein>
<comment type="caution">
    <text evidence="1">The sequence shown here is derived from an EMBL/GenBank/DDBJ whole genome shotgun (WGS) entry which is preliminary data.</text>
</comment>
<accession>A0ABP7W6P7</accession>
<sequence length="53" mass="5296">MRAYEAVAVTDVVADAVTDSGGDAWAGTLGKPSDMAGTLRLPAGLMARTSLSA</sequence>
<name>A0ABP7W6P7_9ACTN</name>
<evidence type="ECO:0000313" key="1">
    <source>
        <dbReference type="EMBL" id="GAA4082318.1"/>
    </source>
</evidence>
<keyword evidence="2" id="KW-1185">Reference proteome</keyword>
<reference evidence="2" key="1">
    <citation type="journal article" date="2019" name="Int. J. Syst. Evol. Microbiol.">
        <title>The Global Catalogue of Microorganisms (GCM) 10K type strain sequencing project: providing services to taxonomists for standard genome sequencing and annotation.</title>
        <authorList>
            <consortium name="The Broad Institute Genomics Platform"/>
            <consortium name="The Broad Institute Genome Sequencing Center for Infectious Disease"/>
            <person name="Wu L."/>
            <person name="Ma J."/>
        </authorList>
    </citation>
    <scope>NUCLEOTIDE SEQUENCE [LARGE SCALE GENOMIC DNA]</scope>
    <source>
        <strain evidence="2">JCM 16925</strain>
    </source>
</reference>
<gene>
    <name evidence="1" type="ORF">GCM10022233_74390</name>
</gene>
<proteinExistence type="predicted"/>
<dbReference type="EMBL" id="BAAAZY010000025">
    <property type="protein sequence ID" value="GAA4082318.1"/>
    <property type="molecule type" value="Genomic_DNA"/>
</dbReference>